<reference evidence="1 2" key="1">
    <citation type="submission" date="2018-06" db="EMBL/GenBank/DDBJ databases">
        <title>Bacteria isolated from soil of Wuhan.</title>
        <authorList>
            <person name="Wei X."/>
            <person name="Chunhua H."/>
        </authorList>
    </citation>
    <scope>NUCLEOTIDE SEQUENCE [LARGE SCALE GENOMIC DNA]</scope>
    <source>
        <strain evidence="2">xwS2</strain>
    </source>
</reference>
<dbReference type="Proteomes" id="UP000288983">
    <property type="component" value="Unassembled WGS sequence"/>
</dbReference>
<dbReference type="InterPro" id="IPR027023">
    <property type="entry name" value="Put_LipoPS_kinase_InaA"/>
</dbReference>
<proteinExistence type="predicted"/>
<dbReference type="InterPro" id="IPR011009">
    <property type="entry name" value="Kinase-like_dom_sf"/>
</dbReference>
<dbReference type="SUPFAM" id="SSF56112">
    <property type="entry name" value="Protein kinase-like (PK-like)"/>
    <property type="match status" value="1"/>
</dbReference>
<keyword evidence="1" id="KW-0418">Kinase</keyword>
<organism evidence="1 2">
    <name type="scientific">Pseudomonas alkylphenolica</name>
    <dbReference type="NCBI Taxonomy" id="237609"/>
    <lineage>
        <taxon>Bacteria</taxon>
        <taxon>Pseudomonadati</taxon>
        <taxon>Pseudomonadota</taxon>
        <taxon>Gammaproteobacteria</taxon>
        <taxon>Pseudomonadales</taxon>
        <taxon>Pseudomonadaceae</taxon>
        <taxon>Pseudomonas</taxon>
    </lineage>
</organism>
<name>A0A443ZUC4_9PSED</name>
<dbReference type="RefSeq" id="WP_128323365.1">
    <property type="nucleotide sequence ID" value="NZ_QJRG01000039.1"/>
</dbReference>
<dbReference type="EMBL" id="QJRG01000039">
    <property type="protein sequence ID" value="RWU23635.1"/>
    <property type="molecule type" value="Genomic_DNA"/>
</dbReference>
<dbReference type="STRING" id="237609.PSAKL28_03790"/>
<dbReference type="GO" id="GO:0016301">
    <property type="term" value="F:kinase activity"/>
    <property type="evidence" value="ECO:0007669"/>
    <property type="project" value="UniProtKB-KW"/>
</dbReference>
<accession>A0A443ZUC4</accession>
<evidence type="ECO:0000313" key="2">
    <source>
        <dbReference type="Proteomes" id="UP000288983"/>
    </source>
</evidence>
<dbReference type="AlphaFoldDB" id="A0A443ZUC4"/>
<comment type="caution">
    <text evidence="1">The sequence shown here is derived from an EMBL/GenBank/DDBJ whole genome shotgun (WGS) entry which is preliminary data.</text>
</comment>
<dbReference type="Pfam" id="PF06293">
    <property type="entry name" value="Kdo"/>
    <property type="match status" value="1"/>
</dbReference>
<dbReference type="PIRSF" id="PIRSF026326">
    <property type="entry name" value="InaA"/>
    <property type="match status" value="1"/>
</dbReference>
<gene>
    <name evidence="1" type="ORF">DM813_10805</name>
</gene>
<evidence type="ECO:0000313" key="1">
    <source>
        <dbReference type="EMBL" id="RWU23635.1"/>
    </source>
</evidence>
<dbReference type="OrthoDB" id="5405319at2"/>
<keyword evidence="1" id="KW-0808">Transferase</keyword>
<protein>
    <submittedName>
        <fullName evidence="1">Lipopolysaccharide kinase</fullName>
    </submittedName>
</protein>
<sequence>MTDFLASAEQALLERHGLNGFEQLWDVQLDAVDEPNTGRGGWSCVYRLELEGKGYYLKRQRDYLTRTLRRPFGEPTFAHEFRNIRRYQKLAIPALQAVYYGERTINGERRAILITRALDEWSDLDRLLGQWPTLDIGQRQGILRACGTLARTVHAAGQVHGCFYPKHIFLRERSDGWLAQLIDLEKTRPLLLGARDRLKDLEPLLRRAPNWSEAEVRLLLASYLDQAADSSLVDTWLQRLTRRRREKEAR</sequence>